<dbReference type="SUPFAM" id="SSF56176">
    <property type="entry name" value="FAD-binding/transporter-associated domain-like"/>
    <property type="match status" value="1"/>
</dbReference>
<dbReference type="InterPro" id="IPR016166">
    <property type="entry name" value="FAD-bd_PCMH"/>
</dbReference>
<evidence type="ECO:0000313" key="7">
    <source>
        <dbReference type="EMBL" id="KAK7725590.1"/>
    </source>
</evidence>
<dbReference type="Pfam" id="PF08031">
    <property type="entry name" value="BBE"/>
    <property type="match status" value="1"/>
</dbReference>
<name>A0ABR1P3P1_DIAER</name>
<dbReference type="InterPro" id="IPR036318">
    <property type="entry name" value="FAD-bd_PCMH-like_sf"/>
</dbReference>
<proteinExistence type="inferred from homology"/>
<feature type="domain" description="FAD-binding PCMH-type" evidence="6">
    <location>
        <begin position="42"/>
        <end position="213"/>
    </location>
</feature>
<comment type="cofactor">
    <cofactor evidence="1">
        <name>FAD</name>
        <dbReference type="ChEBI" id="CHEBI:57692"/>
    </cofactor>
</comment>
<reference evidence="7 8" key="1">
    <citation type="submission" date="2024-02" db="EMBL/GenBank/DDBJ databases">
        <title>De novo assembly and annotation of 12 fungi associated with fruit tree decline syndrome in Ontario, Canada.</title>
        <authorList>
            <person name="Sulman M."/>
            <person name="Ellouze W."/>
            <person name="Ilyukhin E."/>
        </authorList>
    </citation>
    <scope>NUCLEOTIDE SEQUENCE [LARGE SCALE GENOMIC DNA]</scope>
    <source>
        <strain evidence="7 8">M169</strain>
    </source>
</reference>
<protein>
    <recommendedName>
        <fullName evidence="6">FAD-binding PCMH-type domain-containing protein</fullName>
    </recommendedName>
</protein>
<dbReference type="PROSITE" id="PS51387">
    <property type="entry name" value="FAD_PCMH"/>
    <property type="match status" value="1"/>
</dbReference>
<dbReference type="Proteomes" id="UP001430848">
    <property type="component" value="Unassembled WGS sequence"/>
</dbReference>
<dbReference type="EMBL" id="JAKNSF020000048">
    <property type="protein sequence ID" value="KAK7725590.1"/>
    <property type="molecule type" value="Genomic_DNA"/>
</dbReference>
<accession>A0ABR1P3P1</accession>
<evidence type="ECO:0000256" key="1">
    <source>
        <dbReference type="ARBA" id="ARBA00001974"/>
    </source>
</evidence>
<keyword evidence="8" id="KW-1185">Reference proteome</keyword>
<dbReference type="PANTHER" id="PTHR42973:SF39">
    <property type="entry name" value="FAD-BINDING PCMH-TYPE DOMAIN-CONTAINING PROTEIN"/>
    <property type="match status" value="1"/>
</dbReference>
<sequence>MARVVASGDIDKLCSLLSGTDAKVLAPTDDGYEKAIERWSKAAEKPAGVAIVPTDASQVSKIVKFLASEKLDLAVRGGGHSTAGQSSTNGGVLIDLRGIRHIAVDPASKTVKAGGGANWGEVDAGLAKHGLATVGGTVSDTGVGGLTLGGGYGWLTGKHGLTIDNLLGVTIVLANGEITKASKEENPDLFWAVRGAGHNFGVVTEFVFQAFKQGDMWAGILAFPPAPPIVEKLVAVVNDLFVGPKDGKGKTKLEGRGMGGLVLKRPPDAGGRVVLALAAIFDGTEEEGKKAFKALYDIGPVQDTMEQVPYYIANQMLHGPHGYRVSMKGAVYPLPLQPEFVKEILGKYSKFTDENPDMAGSTIIYELFDPYVMNTRASNEEMSFANRGWHMNANICPYWTKPENDALGRQWARDVSATFDKWFEKAGRAQRAGDYGTVLAYGNYDRQCTFSTSLPYRFSKMLFQYANLHLADCDSKGSNDLFGLNYPRLQKLKAQYDPGNVFNKQFAVTPKV</sequence>
<dbReference type="InterPro" id="IPR012951">
    <property type="entry name" value="BBE"/>
</dbReference>
<organism evidence="7 8">
    <name type="scientific">Diaporthe eres</name>
    <name type="common">Phomopsis oblonga</name>
    <dbReference type="NCBI Taxonomy" id="83184"/>
    <lineage>
        <taxon>Eukaryota</taxon>
        <taxon>Fungi</taxon>
        <taxon>Dikarya</taxon>
        <taxon>Ascomycota</taxon>
        <taxon>Pezizomycotina</taxon>
        <taxon>Sordariomycetes</taxon>
        <taxon>Sordariomycetidae</taxon>
        <taxon>Diaporthales</taxon>
        <taxon>Diaporthaceae</taxon>
        <taxon>Diaporthe</taxon>
        <taxon>Diaporthe eres species complex</taxon>
    </lineage>
</organism>
<dbReference type="InterPro" id="IPR016167">
    <property type="entry name" value="FAD-bd_PCMH_sub1"/>
</dbReference>
<evidence type="ECO:0000256" key="3">
    <source>
        <dbReference type="ARBA" id="ARBA00022630"/>
    </source>
</evidence>
<dbReference type="InterPro" id="IPR006094">
    <property type="entry name" value="Oxid_FAD_bind_N"/>
</dbReference>
<dbReference type="Gene3D" id="3.40.462.20">
    <property type="match status" value="1"/>
</dbReference>
<evidence type="ECO:0000256" key="2">
    <source>
        <dbReference type="ARBA" id="ARBA00005466"/>
    </source>
</evidence>
<evidence type="ECO:0000259" key="6">
    <source>
        <dbReference type="PROSITE" id="PS51387"/>
    </source>
</evidence>
<dbReference type="Gene3D" id="3.30.465.10">
    <property type="match status" value="1"/>
</dbReference>
<keyword evidence="3" id="KW-0285">Flavoprotein</keyword>
<comment type="caution">
    <text evidence="7">The sequence shown here is derived from an EMBL/GenBank/DDBJ whole genome shotgun (WGS) entry which is preliminary data.</text>
</comment>
<evidence type="ECO:0000256" key="5">
    <source>
        <dbReference type="ARBA" id="ARBA00023002"/>
    </source>
</evidence>
<dbReference type="Pfam" id="PF01565">
    <property type="entry name" value="FAD_binding_4"/>
    <property type="match status" value="1"/>
</dbReference>
<keyword evidence="4" id="KW-0274">FAD</keyword>
<dbReference type="Gene3D" id="3.30.43.10">
    <property type="entry name" value="Uridine Diphospho-n-acetylenolpyruvylglucosamine Reductase, domain 2"/>
    <property type="match status" value="1"/>
</dbReference>
<evidence type="ECO:0000313" key="8">
    <source>
        <dbReference type="Proteomes" id="UP001430848"/>
    </source>
</evidence>
<dbReference type="InterPro" id="IPR016169">
    <property type="entry name" value="FAD-bd_PCMH_sub2"/>
</dbReference>
<dbReference type="InterPro" id="IPR050416">
    <property type="entry name" value="FAD-linked_Oxidoreductase"/>
</dbReference>
<comment type="similarity">
    <text evidence="2">Belongs to the oxygen-dependent FAD-linked oxidoreductase family.</text>
</comment>
<keyword evidence="5" id="KW-0560">Oxidoreductase</keyword>
<gene>
    <name evidence="7" type="ORF">SLS63_008045</name>
</gene>
<dbReference type="PANTHER" id="PTHR42973">
    <property type="entry name" value="BINDING OXIDOREDUCTASE, PUTATIVE (AFU_ORTHOLOGUE AFUA_1G17690)-RELATED"/>
    <property type="match status" value="1"/>
</dbReference>
<evidence type="ECO:0000256" key="4">
    <source>
        <dbReference type="ARBA" id="ARBA00022827"/>
    </source>
</evidence>